<organism evidence="1 2">
    <name type="scientific">Pseudomonas viciae</name>
    <dbReference type="NCBI Taxonomy" id="2505979"/>
    <lineage>
        <taxon>Bacteria</taxon>
        <taxon>Pseudomonadati</taxon>
        <taxon>Pseudomonadota</taxon>
        <taxon>Gammaproteobacteria</taxon>
        <taxon>Pseudomonadales</taxon>
        <taxon>Pseudomonadaceae</taxon>
        <taxon>Pseudomonas</taxon>
    </lineage>
</organism>
<gene>
    <name evidence="1" type="ORF">EPZ47_14630</name>
</gene>
<sequence length="1208" mass="126652">MSALCQYPSQTSLYVPDTLSPGDSVRMAYLLPAGVTGPQTLSLSDAISSGGWFVVVPGLIPAQIDNFVSAAQVYFANSARAGAFAAWFQDIENPAAGLSGTVVYATRSNAQAVVIRSALIQGANLSINIDSGSILAVSEDGLSLSISGNGNSWSVTPFGSRQPYQLPWLSGGAINVLGPNTISGCFQFSVSVTEAAAEQLDVGLRSYTAPVGGGYAQSASHRFLVFGTSGLSLDMTLDPLAPLDHLRSFAGFIANQSPLASTYRTAVGETVNLAPAANASLVFTERLLAVDASGNPVVLPGNKTVAMTPCGDFTVSLPGTRKTSLPGSAPDLSSTLMCGLSAVEYLGINASATLSFVPDQPAFAATLRAATGTGASDTKRVYGPLTGAGRTSWAYLSVNDGSAYFAQPDSSVLHNGPGDASSPFLNYLPVELGVLPPSALRSDAFGDGLDGYPLLPYAGVTVGVGLTTDDISQFEMQAWAPKRKALIQQAVNLSASRLTASAATLPSPPFGTTPQGLLLEFNQAGNELGWAHLTLGNSPSVVPMYRSDTVVLSAVDGPLKDALQTNQLALIMSSGDRFAACGSFPYVLTQERYLTLKNVITDASVTTAIAPLVVGVSPGSGMWPDEAALNISLQSVLTTTQYDTWAQTIRSYTGDFSLFVADWEFDLSPWRWADHNSIVIFKFCNKQLVQIVADTAQWTEGDAFNTSTAATQKIISDIFDDATSRLKAGDTDLSYFVNTVMLSANWNGILVLNGEVPLSGLPPQLEGLAAGIDASKFQAHHLGITVTPVVTGAAEYVTTASSAFGLIDYNSLEPLTSTQPYDYKVLSLKVGIANSEIISFSSSIELMINELFGEQSTQENASDNNLVLYGTYQKSGGVGAYSFTSNGPTSYSMSSSTLYMVNIQTASFITVTSGEDDPGDTTVNSLFQLSGSVSFLPQTGFDLFSYGPEQAVIDIGGIGSGLAYSALSIDMTFDQASPTYRTFVFDATKILLDQGASQVRVLSLAAHFPMKLTGLVQGTGQTTPDSMGFMPVDSPIQGSMLTAPWFGLEFELDLGSLGALAAQAGFTASLMLGWAPNMNGVTNYVGLSMPGVSGGDRAISLQGVLKLAFGDVSFLVQPPTYILQLKDIALKFLSLSFPPNGQINMLMFGNPDAQTSGALGWYASYLKNGAGGNTGTGKNAVSRLKATAHGNTVLIAPQHEIRRQGAKK</sequence>
<proteinExistence type="predicted"/>
<evidence type="ECO:0000313" key="1">
    <source>
        <dbReference type="EMBL" id="QBZ89906.1"/>
    </source>
</evidence>
<accession>A0A4P7PH07</accession>
<dbReference type="KEGG" id="pvk:EPZ47_14630"/>
<protein>
    <submittedName>
        <fullName evidence="1">Hemagglutinin</fullName>
    </submittedName>
</protein>
<name>A0A4P7PH07_9PSED</name>
<reference evidence="1 2" key="1">
    <citation type="journal article" date="2019" name="Front. Microbiol.">
        <title>In silico and Genetic Analyses of Cyclic Lipopeptide Synthetic Gene Clusters in Pseudomonas sp. 11K1.</title>
        <authorList>
            <person name="Zhao H."/>
            <person name="Liu Y.P."/>
            <person name="Zhang L.Q."/>
        </authorList>
    </citation>
    <scope>NUCLEOTIDE SEQUENCE [LARGE SCALE GENOMIC DNA]</scope>
    <source>
        <strain evidence="1 2">11K1</strain>
    </source>
</reference>
<dbReference type="OrthoDB" id="580741at2"/>
<dbReference type="AlphaFoldDB" id="A0A4P7PH07"/>
<dbReference type="Proteomes" id="UP000296468">
    <property type="component" value="Chromosome"/>
</dbReference>
<dbReference type="EMBL" id="CP035088">
    <property type="protein sequence ID" value="QBZ89906.1"/>
    <property type="molecule type" value="Genomic_DNA"/>
</dbReference>
<evidence type="ECO:0000313" key="2">
    <source>
        <dbReference type="Proteomes" id="UP000296468"/>
    </source>
</evidence>